<feature type="region of interest" description="Disordered" evidence="2">
    <location>
        <begin position="188"/>
        <end position="240"/>
    </location>
</feature>
<dbReference type="Pfam" id="PF16624">
    <property type="entry name" value="zf-C2H2_assoc2"/>
    <property type="match status" value="1"/>
</dbReference>
<dbReference type="Pfam" id="PF00096">
    <property type="entry name" value="zf-C2H2"/>
    <property type="match status" value="4"/>
</dbReference>
<feature type="compositionally biased region" description="Polar residues" evidence="2">
    <location>
        <begin position="203"/>
        <end position="222"/>
    </location>
</feature>
<keyword evidence="1" id="KW-0479">Metal-binding</keyword>
<feature type="region of interest" description="Disordered" evidence="2">
    <location>
        <begin position="655"/>
        <end position="690"/>
    </location>
</feature>
<reference evidence="4" key="2">
    <citation type="submission" date="2011-06" db="UniProtKB">
        <authorList>
            <consortium name="Ensembl"/>
        </authorList>
    </citation>
    <scope>IDENTIFICATION</scope>
</reference>
<dbReference type="Xenbase" id="XB-GENE-1217280">
    <property type="gene designation" value="znf800"/>
</dbReference>
<dbReference type="PANTHER" id="PTHR21020">
    <property type="entry name" value="ZINC FINGER PROTEIN 800"/>
    <property type="match status" value="1"/>
</dbReference>
<feature type="compositionally biased region" description="Polar residues" evidence="2">
    <location>
        <begin position="610"/>
        <end position="622"/>
    </location>
</feature>
<evidence type="ECO:0000256" key="1">
    <source>
        <dbReference type="PROSITE-ProRule" id="PRU00042"/>
    </source>
</evidence>
<dbReference type="InterPro" id="IPR039149">
    <property type="entry name" value="ZNF800"/>
</dbReference>
<dbReference type="Bgee" id="ENSXETG00000022250">
    <property type="expression patterns" value="Expressed in embryo and 11 other cell types or tissues"/>
</dbReference>
<gene>
    <name evidence="4" type="primary">znf800</name>
</gene>
<dbReference type="InParanoid" id="A0A803KJ44"/>
<dbReference type="SMART" id="SM00355">
    <property type="entry name" value="ZnF_C2H2"/>
    <property type="match status" value="7"/>
</dbReference>
<proteinExistence type="predicted"/>
<reference evidence="4" key="1">
    <citation type="journal article" date="2010" name="Science">
        <title>The genome of the Western clawed frog Xenopus tropicalis.</title>
        <authorList>
            <person name="Hellsten U."/>
            <person name="Harland R.M."/>
            <person name="Gilchrist M.J."/>
            <person name="Hendrix D."/>
            <person name="Jurka J."/>
            <person name="Kapitonov V."/>
            <person name="Ovcharenko I."/>
            <person name="Putnam N.H."/>
            <person name="Shu S."/>
            <person name="Taher L."/>
            <person name="Blitz I.L."/>
            <person name="Blumberg B."/>
            <person name="Dichmann D.S."/>
            <person name="Dubchak I."/>
            <person name="Amaya E."/>
            <person name="Detter J.C."/>
            <person name="Fletcher R."/>
            <person name="Gerhard D.S."/>
            <person name="Goodstein D."/>
            <person name="Graves T."/>
            <person name="Grigoriev I.V."/>
            <person name="Grimwood J."/>
            <person name="Kawashima T."/>
            <person name="Lindquist E."/>
            <person name="Lucas S.M."/>
            <person name="Mead P.E."/>
            <person name="Mitros T."/>
            <person name="Ogino H."/>
            <person name="Ohta Y."/>
            <person name="Poliakov A.V."/>
            <person name="Pollet N."/>
            <person name="Robert J."/>
            <person name="Salamov A."/>
            <person name="Sater A.K."/>
            <person name="Schmutz J."/>
            <person name="Terry A."/>
            <person name="Vize P.D."/>
            <person name="Warren W.C."/>
            <person name="Wells D."/>
            <person name="Wills A."/>
            <person name="Wilson R.K."/>
            <person name="Zimmerman L.B."/>
            <person name="Zorn A.M."/>
            <person name="Grainger R."/>
            <person name="Grammer T."/>
            <person name="Khokha M.K."/>
            <person name="Richardson P.M."/>
            <person name="Rokhsar D.S."/>
        </authorList>
    </citation>
    <scope>NUCLEOTIDE SEQUENCE [LARGE SCALE GENOMIC DNA]</scope>
    <source>
        <strain evidence="4">Nigerian</strain>
    </source>
</reference>
<dbReference type="FunCoup" id="A0A803KJ44">
    <property type="interactions" value="2293"/>
</dbReference>
<evidence type="ECO:0000259" key="3">
    <source>
        <dbReference type="PROSITE" id="PS50157"/>
    </source>
</evidence>
<dbReference type="InterPro" id="IPR036236">
    <property type="entry name" value="Znf_C2H2_sf"/>
</dbReference>
<keyword evidence="1" id="KW-0862">Zinc</keyword>
<dbReference type="PANTHER" id="PTHR21020:SF0">
    <property type="entry name" value="ZINC FINGER PROTEIN 800"/>
    <property type="match status" value="1"/>
</dbReference>
<feature type="region of interest" description="Disordered" evidence="2">
    <location>
        <begin position="447"/>
        <end position="499"/>
    </location>
</feature>
<feature type="domain" description="C2H2-type" evidence="3">
    <location>
        <begin position="261"/>
        <end position="289"/>
    </location>
</feature>
<feature type="compositionally biased region" description="Polar residues" evidence="2">
    <location>
        <begin position="447"/>
        <end position="460"/>
    </location>
</feature>
<keyword evidence="1" id="KW-0863">Zinc-finger</keyword>
<feature type="region of interest" description="Disordered" evidence="2">
    <location>
        <begin position="602"/>
        <end position="631"/>
    </location>
</feature>
<dbReference type="Ensembl" id="ENSXETT00000048146">
    <property type="protein sequence ID" value="ENSXETP00000048146"/>
    <property type="gene ID" value="ENSXETG00000022250"/>
</dbReference>
<evidence type="ECO:0000256" key="2">
    <source>
        <dbReference type="SAM" id="MobiDB-lite"/>
    </source>
</evidence>
<dbReference type="PROSITE" id="PS50157">
    <property type="entry name" value="ZINC_FINGER_C2H2_2"/>
    <property type="match status" value="5"/>
</dbReference>
<feature type="compositionally biased region" description="Basic and acidic residues" evidence="2">
    <location>
        <begin position="481"/>
        <end position="495"/>
    </location>
</feature>
<dbReference type="Gene3D" id="3.30.160.60">
    <property type="entry name" value="Classic Zinc Finger"/>
    <property type="match status" value="3"/>
</dbReference>
<sequence length="690" mass="77812">MEKNYNTLRKTHFLRSKNKNEMDSEDVRWSAQKVSLRDKYCQTDHHHHGCCETAITLEPGDPPLLQQPVQTSRSGILQIIECFRSGTKQLKHMLLKEVDTIFECKSCRSLFRGLPNLITHKQFYCLSKLHMEECPSTENDKPGQEMKDLLETIYPKADKSELVIQLEPIQTNKNAVFQYVTTAAEISTVNHSPPDPDPGEVQVTETVPSTTISAPQTEMNEQPPSDNSKKEPSSSISVESPVQTISFVPKPIKTVSSSHPFSCRVCKKAFTCRRSIRRHIKKVHRKKLEDIKKFIEVQRIPKLSKGRKRVHTTSSNSCHVCHKSFATKANVRRHIDEVHKGMRRDSSIPEVTAKPGKTSASEISSPKKTVKSLPRGQKPSGKSDFSLSSCKCPYCKRRYTSRYLLKKHIHIVHKAMVSGKDCKQAKERNHAANADVKVKTESLNTVEPSTITVSNSSNSELKGAHSANEKKSIPAAQKSKAKSDAESPKASPGDKKKFKKPKLSAGFDFKQLYCKLCKRQFTSKQNLTKHIELHTDGNNIYVKFHRCPLCSYETRRKRDVIRHITVVHKKSQRALVKITANLESRAIKKPIETILDKVMKKAPQKEKSKQLTLKQDGISPSPNKKHNAGEASIEVKVTKSFSLLKCNKCGKAFAKKADLDQHKKDHKANSSSMDSKAKTKGRSTRSKTLI</sequence>
<feature type="compositionally biased region" description="Polar residues" evidence="2">
    <location>
        <begin position="358"/>
        <end position="367"/>
    </location>
</feature>
<dbReference type="GeneTree" id="ENSGT00390000008140"/>
<feature type="compositionally biased region" description="Basic residues" evidence="2">
    <location>
        <begin position="678"/>
        <end position="690"/>
    </location>
</feature>
<dbReference type="AlphaFoldDB" id="A0A803KJ44"/>
<feature type="domain" description="C2H2-type" evidence="3">
    <location>
        <begin position="644"/>
        <end position="671"/>
    </location>
</feature>
<name>A0A803KJ44_XENTR</name>
<feature type="domain" description="C2H2-type" evidence="3">
    <location>
        <begin position="512"/>
        <end position="539"/>
    </location>
</feature>
<dbReference type="SUPFAM" id="SSF57667">
    <property type="entry name" value="beta-beta-alpha zinc fingers"/>
    <property type="match status" value="3"/>
</dbReference>
<feature type="region of interest" description="Disordered" evidence="2">
    <location>
        <begin position="340"/>
        <end position="387"/>
    </location>
</feature>
<protein>
    <submittedName>
        <fullName evidence="4">Zinc finger protein 800</fullName>
    </submittedName>
</protein>
<accession>A0A803KJ44</accession>
<dbReference type="InterPro" id="IPR013087">
    <property type="entry name" value="Znf_C2H2_type"/>
</dbReference>
<dbReference type="GO" id="GO:0008270">
    <property type="term" value="F:zinc ion binding"/>
    <property type="evidence" value="ECO:0007669"/>
    <property type="project" value="UniProtKB-KW"/>
</dbReference>
<organism evidence="4">
    <name type="scientific">Xenopus tropicalis</name>
    <name type="common">Western clawed frog</name>
    <name type="synonym">Silurana tropicalis</name>
    <dbReference type="NCBI Taxonomy" id="8364"/>
    <lineage>
        <taxon>Eukaryota</taxon>
        <taxon>Metazoa</taxon>
        <taxon>Chordata</taxon>
        <taxon>Craniata</taxon>
        <taxon>Vertebrata</taxon>
        <taxon>Euteleostomi</taxon>
        <taxon>Amphibia</taxon>
        <taxon>Batrachia</taxon>
        <taxon>Anura</taxon>
        <taxon>Pipoidea</taxon>
        <taxon>Pipidae</taxon>
        <taxon>Xenopodinae</taxon>
        <taxon>Xenopus</taxon>
        <taxon>Silurana</taxon>
    </lineage>
</organism>
<feature type="domain" description="C2H2-type" evidence="3">
    <location>
        <begin position="316"/>
        <end position="344"/>
    </location>
</feature>
<feature type="domain" description="C2H2-type" evidence="3">
    <location>
        <begin position="102"/>
        <end position="135"/>
    </location>
</feature>
<dbReference type="PROSITE" id="PS00028">
    <property type="entry name" value="ZINC_FINGER_C2H2_1"/>
    <property type="match status" value="5"/>
</dbReference>
<evidence type="ECO:0000313" key="4">
    <source>
        <dbReference type="Ensembl" id="ENSXETP00000048146"/>
    </source>
</evidence>